<dbReference type="GO" id="GO:0016798">
    <property type="term" value="F:hydrolase activity, acting on glycosyl bonds"/>
    <property type="evidence" value="ECO:0007669"/>
    <property type="project" value="InterPro"/>
</dbReference>
<name>I6ZPN8_MELRP</name>
<feature type="domain" description="Secretion system C-terminal sorting" evidence="3">
    <location>
        <begin position="902"/>
        <end position="975"/>
    </location>
</feature>
<dbReference type="eggNOG" id="COG3934">
    <property type="taxonomic scope" value="Bacteria"/>
</dbReference>
<dbReference type="KEGG" id="mro:MROS_0752"/>
<dbReference type="SUPFAM" id="SSF51445">
    <property type="entry name" value="(Trans)glycosidases"/>
    <property type="match status" value="1"/>
</dbReference>
<dbReference type="Proteomes" id="UP000009011">
    <property type="component" value="Chromosome"/>
</dbReference>
<dbReference type="InterPro" id="IPR003305">
    <property type="entry name" value="CenC_carb-bd"/>
</dbReference>
<dbReference type="Pfam" id="PF18962">
    <property type="entry name" value="Por_Secre_tail"/>
    <property type="match status" value="1"/>
</dbReference>
<dbReference type="NCBIfam" id="TIGR04183">
    <property type="entry name" value="Por_Secre_tail"/>
    <property type="match status" value="1"/>
</dbReference>
<evidence type="ECO:0000313" key="4">
    <source>
        <dbReference type="EMBL" id="AFN73994.1"/>
    </source>
</evidence>
<dbReference type="InterPro" id="IPR008979">
    <property type="entry name" value="Galactose-bd-like_sf"/>
</dbReference>
<dbReference type="OrthoDB" id="9809937at2"/>
<keyword evidence="5" id="KW-1185">Reference proteome</keyword>
<protein>
    <submittedName>
        <fullName evidence="4">Carbohydrate-binding CenC domain protein</fullName>
    </submittedName>
</protein>
<dbReference type="PATRIC" id="fig|1191523.3.peg.787"/>
<dbReference type="Gene3D" id="3.20.20.80">
    <property type="entry name" value="Glycosidases"/>
    <property type="match status" value="1"/>
</dbReference>
<dbReference type="SUPFAM" id="SSF49785">
    <property type="entry name" value="Galactose-binding domain-like"/>
    <property type="match status" value="1"/>
</dbReference>
<feature type="domain" description="CBM-cenC" evidence="2">
    <location>
        <begin position="283"/>
        <end position="416"/>
    </location>
</feature>
<keyword evidence="1" id="KW-0378">Hydrolase</keyword>
<organism evidence="4 5">
    <name type="scientific">Melioribacter roseus (strain DSM 23840 / JCM 17771 / VKM B-2668 / P3M-2)</name>
    <dbReference type="NCBI Taxonomy" id="1191523"/>
    <lineage>
        <taxon>Bacteria</taxon>
        <taxon>Pseudomonadati</taxon>
        <taxon>Ignavibacteriota</taxon>
        <taxon>Ignavibacteria</taxon>
        <taxon>Ignavibacteriales</taxon>
        <taxon>Melioribacteraceae</taxon>
        <taxon>Melioribacter</taxon>
    </lineage>
</organism>
<sequence>MKLTKRLLWFVILPLITINGQNFTGGFNFYLPSEDTSSQNFFPKYPVSEINDFITIDDDGHFSINGKRMRFWGTNLGADAAFPPLDKCELIAGRMRKFGINLVRLHHLDNPWSNRSLVGKTSTRELNSYYLDILEFLIDKLKRNGIYINMNLHVSRTFRINDNVPAYDSLPEFGKGVNFFDPYIKSLHKEYARQLLTHVNPYTGLPLKDDPVMAMVEITNENSLYRFWRDDNLKPISEGGELPYVYSKKLDSLWIEFLREKYQNDEALKNAWNNYTKEAGAGEQIEDGGFESGSKGKWQLEQHSGATALFTIDSNESYKGGKSAKVEVTKSSDQNWHIQFKYPYATVKKDSTYTVKFAAKSSVPVQISVSVMNDGSPYNYYSGITINLTPDWQEFSFSFRAPEDNNGRARLSFNLGLENNTYWFDDFSFATAGIEGLREGESLASGNVGRIDYSKAVQFSAQRVKDMSEFYINLERQYFKEMTTYLKDTIGVKVPIVTTNWNAGTADLAAMSDGDYVDNHAYWDHPQFPNEPWSSTDWLINNTPMVKDINGGTVPGLYAGVPIKGKPFTVSEYNHSFPNRYQVESVLFSAGYASFNDADGFMYFAYDEAYDWGVDKINNYFAINRNSVLMSFFPTIAYVFRNGIVRPSSEPVYLSYTADTIYALPREDASGWTGPTYFDRKLALKHSVKTESYFGNHTTDFRALEATPVNPYKTDTGEIEWDADKGTISIITDRFVGYGGFFNGLLNKNAGGLKIVDTRGNSDFGVITWLSLDGDSLSESRKSLITIASRIQNRGMIWYNNNTTLKNSWGGSPTEILPLDLTLELNILADSIKIIPLDTKGKENYTKAFTVLPNAGGKFVVDLNQSVLNTLWFGIEAYGEGVPTSIKEESAINYDYNLMQNYPNPFNPSTQIEYSVGKEGFVSLKVYDVLGREVKTLAEGYHKPGGYKILFDASELSAGVYFYRLAAGNAEFTKSMLLVK</sequence>
<accession>I6ZPN8</accession>
<evidence type="ECO:0000313" key="5">
    <source>
        <dbReference type="Proteomes" id="UP000009011"/>
    </source>
</evidence>
<dbReference type="InterPro" id="IPR017853">
    <property type="entry name" value="GH"/>
</dbReference>
<dbReference type="EMBL" id="CP003557">
    <property type="protein sequence ID" value="AFN73994.1"/>
    <property type="molecule type" value="Genomic_DNA"/>
</dbReference>
<dbReference type="Pfam" id="PF02018">
    <property type="entry name" value="CBM_4_9"/>
    <property type="match status" value="1"/>
</dbReference>
<evidence type="ECO:0000256" key="1">
    <source>
        <dbReference type="ARBA" id="ARBA00022801"/>
    </source>
</evidence>
<gene>
    <name evidence="4" type="ordered locus">MROS_0752</name>
</gene>
<evidence type="ECO:0000259" key="2">
    <source>
        <dbReference type="Pfam" id="PF02018"/>
    </source>
</evidence>
<evidence type="ECO:0000259" key="3">
    <source>
        <dbReference type="Pfam" id="PF18962"/>
    </source>
</evidence>
<dbReference type="Gene3D" id="2.60.40.4070">
    <property type="match status" value="1"/>
</dbReference>
<dbReference type="AlphaFoldDB" id="I6ZPN8"/>
<reference evidence="4 5" key="1">
    <citation type="journal article" date="2013" name="PLoS ONE">
        <title>Genomic analysis of Melioribacter roseus, facultatively anaerobic organotrophic bacterium representing a novel deep lineage within Bacteriodetes/Chlorobi group.</title>
        <authorList>
            <person name="Kadnikov V.V."/>
            <person name="Mardanov A.V."/>
            <person name="Podosokorskaya O.A."/>
            <person name="Gavrilov S.N."/>
            <person name="Kublanov I.V."/>
            <person name="Beletsky A.V."/>
            <person name="Bonch-Osmolovskaya E.A."/>
            <person name="Ravin N.V."/>
        </authorList>
    </citation>
    <scope>NUCLEOTIDE SEQUENCE [LARGE SCALE GENOMIC DNA]</scope>
    <source>
        <strain evidence="5">JCM 17771 / P3M-2</strain>
    </source>
</reference>
<dbReference type="RefSeq" id="WP_014855430.1">
    <property type="nucleotide sequence ID" value="NC_018178.1"/>
</dbReference>
<dbReference type="STRING" id="1191523.MROS_0752"/>
<dbReference type="Gene3D" id="2.60.120.260">
    <property type="entry name" value="Galactose-binding domain-like"/>
    <property type="match status" value="1"/>
</dbReference>
<proteinExistence type="predicted"/>
<dbReference type="HOGENOM" id="CLU_006956_1_0_10"/>
<dbReference type="InterPro" id="IPR026444">
    <property type="entry name" value="Secre_tail"/>
</dbReference>